<evidence type="ECO:0000256" key="2">
    <source>
        <dbReference type="ARBA" id="ARBA00008520"/>
    </source>
</evidence>
<reference evidence="5 6" key="1">
    <citation type="submission" date="2015-03" db="EMBL/GenBank/DDBJ databases">
        <title>Genome sequencing of Methylobacterium variabile DSM 16961.</title>
        <authorList>
            <person name="Chaudhry V."/>
            <person name="Patil P.B."/>
        </authorList>
    </citation>
    <scope>NUCLEOTIDE SEQUENCE [LARGE SCALE GENOMIC DNA]</scope>
    <source>
        <strain evidence="5 6">DSM 16961</strain>
    </source>
</reference>
<evidence type="ECO:0000313" key="6">
    <source>
        <dbReference type="Proteomes" id="UP000035955"/>
    </source>
</evidence>
<comment type="similarity">
    <text evidence="2">Belongs to the bacterial solute-binding protein 1 family.</text>
</comment>
<dbReference type="GO" id="GO:0042597">
    <property type="term" value="C:periplasmic space"/>
    <property type="evidence" value="ECO:0007669"/>
    <property type="project" value="UniProtKB-SubCell"/>
</dbReference>
<protein>
    <submittedName>
        <fullName evidence="5">ABC transporter substrate-binding protein</fullName>
    </submittedName>
</protein>
<keyword evidence="4" id="KW-0732">Signal</keyword>
<dbReference type="AlphaFoldDB" id="A0A0J6SPL1"/>
<evidence type="ECO:0000313" key="5">
    <source>
        <dbReference type="EMBL" id="KMO35547.1"/>
    </source>
</evidence>
<gene>
    <name evidence="5" type="ORF">VQ02_17285</name>
</gene>
<dbReference type="PATRIC" id="fig|298794.3.peg.549"/>
<dbReference type="Proteomes" id="UP000035955">
    <property type="component" value="Unassembled WGS sequence"/>
</dbReference>
<dbReference type="CDD" id="cd14748">
    <property type="entry name" value="PBP2_UgpB"/>
    <property type="match status" value="1"/>
</dbReference>
<comment type="subcellular location">
    <subcellularLocation>
        <location evidence="1">Periplasm</location>
    </subcellularLocation>
</comment>
<evidence type="ECO:0000256" key="3">
    <source>
        <dbReference type="ARBA" id="ARBA00022764"/>
    </source>
</evidence>
<name>A0A0J6SPL1_9HYPH</name>
<evidence type="ECO:0000256" key="4">
    <source>
        <dbReference type="SAM" id="SignalP"/>
    </source>
</evidence>
<dbReference type="Gene3D" id="3.40.190.10">
    <property type="entry name" value="Periplasmic binding protein-like II"/>
    <property type="match status" value="2"/>
</dbReference>
<accession>A0A0J6SPL1</accession>
<dbReference type="InterPro" id="IPR050490">
    <property type="entry name" value="Bact_solute-bd_prot1"/>
</dbReference>
<comment type="caution">
    <text evidence="5">The sequence shown here is derived from an EMBL/GenBank/DDBJ whole genome shotgun (WGS) entry which is preliminary data.</text>
</comment>
<dbReference type="Pfam" id="PF13416">
    <property type="entry name" value="SBP_bac_8"/>
    <property type="match status" value="1"/>
</dbReference>
<organism evidence="5 6">
    <name type="scientific">Methylobacterium variabile</name>
    <dbReference type="NCBI Taxonomy" id="298794"/>
    <lineage>
        <taxon>Bacteria</taxon>
        <taxon>Pseudomonadati</taxon>
        <taxon>Pseudomonadota</taxon>
        <taxon>Alphaproteobacteria</taxon>
        <taxon>Hyphomicrobiales</taxon>
        <taxon>Methylobacteriaceae</taxon>
        <taxon>Methylobacterium</taxon>
    </lineage>
</organism>
<dbReference type="PANTHER" id="PTHR43649">
    <property type="entry name" value="ARABINOSE-BINDING PROTEIN-RELATED"/>
    <property type="match status" value="1"/>
</dbReference>
<feature type="signal peptide" evidence="4">
    <location>
        <begin position="1"/>
        <end position="28"/>
    </location>
</feature>
<sequence length="449" mass="49018">MISWWKGAALALALAAVAGLAAPRTALATDIELFFPVPVDGALARNMTGLIKEFNDAHPDVKATPVFTGSYDDTLLKTRAAIKAGKPPAAVIMSANFLTDLAIEREITPMDDLIGKEGKDQPGKGQEAFMGQFFPALHPNALIDRKVYGVPFHNSTPLLYINADHFKEVGLDPEKPPRTWDELDAAARKLTKREGDRTTRWGLMMPSNYDYGGWILEALTMSNGGRYYNEEYGGEVYYDTPTMLGALTFWSNLVHKAKVHPAGEQKGPAVTGAFLAGQASMMIISTGSLTFIRDTAKFPFRVAFVPMNVRQAVPIGGASLVQPTGLSPEKRAAGWTLIQWLTSAEKSGWWSRATGYFAPNKAAYDLPEMKAFLEKNPDAKIAVDQLANAKPWFATYRTVPVRKAIEDELQAVLSGKRQPKEALAAAQKAADALMRPYVEDTALRLPGAE</sequence>
<keyword evidence="6" id="KW-1185">Reference proteome</keyword>
<keyword evidence="3" id="KW-0574">Periplasm</keyword>
<dbReference type="RefSeq" id="WP_048445441.1">
    <property type="nucleotide sequence ID" value="NZ_LABY01000116.1"/>
</dbReference>
<dbReference type="EMBL" id="LABY01000116">
    <property type="protein sequence ID" value="KMO35547.1"/>
    <property type="molecule type" value="Genomic_DNA"/>
</dbReference>
<feature type="chain" id="PRO_5005281780" evidence="4">
    <location>
        <begin position="29"/>
        <end position="449"/>
    </location>
</feature>
<evidence type="ECO:0000256" key="1">
    <source>
        <dbReference type="ARBA" id="ARBA00004418"/>
    </source>
</evidence>
<dbReference type="InterPro" id="IPR006059">
    <property type="entry name" value="SBP"/>
</dbReference>
<dbReference type="SUPFAM" id="SSF53850">
    <property type="entry name" value="Periplasmic binding protein-like II"/>
    <property type="match status" value="1"/>
</dbReference>
<dbReference type="OrthoDB" id="9805950at2"/>
<dbReference type="PANTHER" id="PTHR43649:SF30">
    <property type="entry name" value="ABC TRANSPORTER SUBSTRATE-BINDING PROTEIN"/>
    <property type="match status" value="1"/>
</dbReference>
<proteinExistence type="inferred from homology"/>